<dbReference type="Pfam" id="PF01554">
    <property type="entry name" value="MatE"/>
    <property type="match status" value="2"/>
</dbReference>
<evidence type="ECO:0000256" key="7">
    <source>
        <dbReference type="RuleBase" id="RU004914"/>
    </source>
</evidence>
<comment type="subcellular location">
    <subcellularLocation>
        <location evidence="1">Membrane</location>
        <topology evidence="1">Multi-pass membrane protein</topology>
    </subcellularLocation>
</comment>
<evidence type="ECO:0000256" key="2">
    <source>
        <dbReference type="ARBA" id="ARBA00010199"/>
    </source>
</evidence>
<dbReference type="OrthoDB" id="2126698at2759"/>
<dbReference type="InterPro" id="IPR002528">
    <property type="entry name" value="MATE_fam"/>
</dbReference>
<feature type="transmembrane region" description="Helical" evidence="7">
    <location>
        <begin position="115"/>
        <end position="133"/>
    </location>
</feature>
<dbReference type="GO" id="GO:0015297">
    <property type="term" value="F:antiporter activity"/>
    <property type="evidence" value="ECO:0007669"/>
    <property type="project" value="InterPro"/>
</dbReference>
<keyword evidence="5 7" id="KW-1133">Transmembrane helix</keyword>
<keyword evidence="3" id="KW-0813">Transport</keyword>
<feature type="transmembrane region" description="Helical" evidence="7">
    <location>
        <begin position="181"/>
        <end position="202"/>
    </location>
</feature>
<comment type="similarity">
    <text evidence="2 7">Belongs to the multi antimicrobial extrusion (MATE) (TC 2.A.66.1) family.</text>
</comment>
<proteinExistence type="inferred from homology"/>
<feature type="transmembrane region" description="Helical" evidence="7">
    <location>
        <begin position="72"/>
        <end position="95"/>
    </location>
</feature>
<evidence type="ECO:0000256" key="1">
    <source>
        <dbReference type="ARBA" id="ARBA00004141"/>
    </source>
</evidence>
<reference evidence="8 9" key="1">
    <citation type="submission" date="2020-12" db="EMBL/GenBank/DDBJ databases">
        <title>Concerted genomic and epigenomic changes stabilize Arabidopsis allopolyploids.</title>
        <authorList>
            <person name="Chen Z."/>
        </authorList>
    </citation>
    <scope>NUCLEOTIDE SEQUENCE [LARGE SCALE GENOMIC DNA]</scope>
    <source>
        <strain evidence="8">As9502</strain>
        <tissue evidence="8">Leaf</tissue>
    </source>
</reference>
<feature type="transmembrane region" description="Helical" evidence="7">
    <location>
        <begin position="214"/>
        <end position="233"/>
    </location>
</feature>
<feature type="transmembrane region" description="Helical" evidence="7">
    <location>
        <begin position="435"/>
        <end position="457"/>
    </location>
</feature>
<feature type="transmembrane region" description="Helical" evidence="7">
    <location>
        <begin position="254"/>
        <end position="272"/>
    </location>
</feature>
<dbReference type="AlphaFoldDB" id="A0A8T1YG42"/>
<feature type="transmembrane region" description="Helical" evidence="7">
    <location>
        <begin position="408"/>
        <end position="429"/>
    </location>
</feature>
<gene>
    <name evidence="8" type="ORF">ISN44_As12g006390</name>
</gene>
<dbReference type="PANTHER" id="PTHR11206">
    <property type="entry name" value="MULTIDRUG RESISTANCE PROTEIN"/>
    <property type="match status" value="1"/>
</dbReference>
<dbReference type="GO" id="GO:0016020">
    <property type="term" value="C:membrane"/>
    <property type="evidence" value="ECO:0007669"/>
    <property type="project" value="UniProtKB-SubCell"/>
</dbReference>
<evidence type="ECO:0000256" key="5">
    <source>
        <dbReference type="ARBA" id="ARBA00022989"/>
    </source>
</evidence>
<dbReference type="InterPro" id="IPR045069">
    <property type="entry name" value="MATE_euk"/>
</dbReference>
<accession>A0A8T1YG42</accession>
<evidence type="ECO:0000313" key="8">
    <source>
        <dbReference type="EMBL" id="KAG7545127.1"/>
    </source>
</evidence>
<feature type="transmembrane region" description="Helical" evidence="7">
    <location>
        <begin position="332"/>
        <end position="355"/>
    </location>
</feature>
<dbReference type="GO" id="GO:1990961">
    <property type="term" value="P:xenobiotic detoxification by transmembrane export across the plasma membrane"/>
    <property type="evidence" value="ECO:0007669"/>
    <property type="project" value="InterPro"/>
</dbReference>
<feature type="transmembrane region" description="Helical" evidence="7">
    <location>
        <begin position="35"/>
        <end position="60"/>
    </location>
</feature>
<evidence type="ECO:0000256" key="6">
    <source>
        <dbReference type="ARBA" id="ARBA00023136"/>
    </source>
</evidence>
<dbReference type="CDD" id="cd13132">
    <property type="entry name" value="MATE_eukaryotic"/>
    <property type="match status" value="1"/>
</dbReference>
<dbReference type="EMBL" id="JAEFBJ010000012">
    <property type="protein sequence ID" value="KAG7545127.1"/>
    <property type="molecule type" value="Genomic_DNA"/>
</dbReference>
<feature type="transmembrane region" description="Helical" evidence="7">
    <location>
        <begin position="464"/>
        <end position="484"/>
    </location>
</feature>
<dbReference type="GO" id="GO:0042910">
    <property type="term" value="F:xenobiotic transmembrane transporter activity"/>
    <property type="evidence" value="ECO:0007669"/>
    <property type="project" value="InterPro"/>
</dbReference>
<keyword evidence="4 7" id="KW-0812">Transmembrane</keyword>
<keyword evidence="9" id="KW-1185">Reference proteome</keyword>
<organism evidence="8 9">
    <name type="scientific">Arabidopsis suecica</name>
    <name type="common">Swedish thale-cress</name>
    <name type="synonym">Cardaminopsis suecica</name>
    <dbReference type="NCBI Taxonomy" id="45249"/>
    <lineage>
        <taxon>Eukaryota</taxon>
        <taxon>Viridiplantae</taxon>
        <taxon>Streptophyta</taxon>
        <taxon>Embryophyta</taxon>
        <taxon>Tracheophyta</taxon>
        <taxon>Spermatophyta</taxon>
        <taxon>Magnoliopsida</taxon>
        <taxon>eudicotyledons</taxon>
        <taxon>Gunneridae</taxon>
        <taxon>Pentapetalae</taxon>
        <taxon>rosids</taxon>
        <taxon>malvids</taxon>
        <taxon>Brassicales</taxon>
        <taxon>Brassicaceae</taxon>
        <taxon>Camelineae</taxon>
        <taxon>Arabidopsis</taxon>
    </lineage>
</organism>
<name>A0A8T1YG42_ARASU</name>
<feature type="transmembrane region" description="Helical" evidence="7">
    <location>
        <begin position="292"/>
        <end position="311"/>
    </location>
</feature>
<evidence type="ECO:0000313" key="9">
    <source>
        <dbReference type="Proteomes" id="UP000694251"/>
    </source>
</evidence>
<dbReference type="Proteomes" id="UP000694251">
    <property type="component" value="Chromosome 12"/>
</dbReference>
<comment type="caution">
    <text evidence="8">The sequence shown here is derived from an EMBL/GenBank/DDBJ whole genome shotgun (WGS) entry which is preliminary data.</text>
</comment>
<sequence length="500" mass="54317">MEVEAEKAEKVTTVSPAAQHVMIGNSVKEELKKQFWLSAPLIGVSLLQYSLQVISVMFVGHLGSLPLSAASIATSFASVTGFTFLMGTASALETLCGQSYGAKMYGKLGIFMQRAMFVLLILSIPLSMVWFYTEDILVFVHQDKSIARLAGSYARYMIPSIYAYALLQCLNRFLQTQNNVFPVFVSSGITTCLHVLLCWVFVWESGLGHRGAALAISVSYWVNVILLSCYVKFSASCSQTWTGFSKEALSHIPAFMKLGFPSAVMVCLELWSFELLVLLSGLLPNPVLETSTLSICLNTSLTVWMIPVGLGGTASTRISNELGAGNPKGAKLAVRVVVATVVVEGIMIGSVLLAIRNKLGYAFSSDPKVIKYVASMIPIVAAGNFLDGFQCVLSGVARGCGWQKIGACVNLGSYYLVGVPLGLLLGFHLHFGGRGLWLGIVSALVVQVLSLSIITLVTNWDKEVIRNLLCSLLLILKLIIYVFLERPRKLNTESGIRIRR</sequence>
<protein>
    <recommendedName>
        <fullName evidence="7">Protein DETOXIFICATION</fullName>
    </recommendedName>
    <alternativeName>
        <fullName evidence="7">Multidrug and toxic compound extrusion protein</fullName>
    </alternativeName>
</protein>
<keyword evidence="6 7" id="KW-0472">Membrane</keyword>
<evidence type="ECO:0000256" key="3">
    <source>
        <dbReference type="ARBA" id="ARBA00022448"/>
    </source>
</evidence>
<feature type="transmembrane region" description="Helical" evidence="7">
    <location>
        <begin position="153"/>
        <end position="174"/>
    </location>
</feature>
<dbReference type="NCBIfam" id="TIGR00797">
    <property type="entry name" value="matE"/>
    <property type="match status" value="1"/>
</dbReference>
<feature type="transmembrane region" description="Helical" evidence="7">
    <location>
        <begin position="375"/>
        <end position="396"/>
    </location>
</feature>
<evidence type="ECO:0000256" key="4">
    <source>
        <dbReference type="ARBA" id="ARBA00022692"/>
    </source>
</evidence>